<organism evidence="1 2">
    <name type="scientific">Virgibacillus dokdonensis</name>
    <dbReference type="NCBI Taxonomy" id="302167"/>
    <lineage>
        <taxon>Bacteria</taxon>
        <taxon>Bacillati</taxon>
        <taxon>Bacillota</taxon>
        <taxon>Bacilli</taxon>
        <taxon>Bacillales</taxon>
        <taxon>Bacillaceae</taxon>
        <taxon>Virgibacillus</taxon>
    </lineage>
</organism>
<dbReference type="Proteomes" id="UP000234237">
    <property type="component" value="Chromosome"/>
</dbReference>
<reference evidence="2" key="1">
    <citation type="submission" date="2016-11" db="EMBL/GenBank/DDBJ databases">
        <title>Complete genome sequence of Virgibacillus pantothenticus 21D, a halophilic bacterium isolated from the deep hypersaline anoxic basin Discovery in the Mediterranean Sea.</title>
        <authorList>
            <person name="Zeaiter Z."/>
            <person name="Booth J.M."/>
            <person name="Prosdocimi E.M."/>
            <person name="Mapelli F."/>
            <person name="Fusi M."/>
            <person name="Daffonchio D."/>
            <person name="Borin S."/>
            <person name="Crotti E."/>
        </authorList>
    </citation>
    <scope>NUCLEOTIDE SEQUENCE [LARGE SCALE GENOMIC DNA]</scope>
    <source>
        <strain evidence="2">21D</strain>
    </source>
</reference>
<dbReference type="EMBL" id="CP018622">
    <property type="protein sequence ID" value="AUJ25253.1"/>
    <property type="molecule type" value="Genomic_DNA"/>
</dbReference>
<gene>
    <name evidence="1" type="ORF">A21D_02189</name>
</gene>
<accession>A0A2K9J2J3</accession>
<dbReference type="KEGG" id="vpn:A21D_02189"/>
<dbReference type="AlphaFoldDB" id="A0A2K9J2J3"/>
<name>A0A2K9J2J3_9BACI</name>
<evidence type="ECO:0000313" key="2">
    <source>
        <dbReference type="Proteomes" id="UP000234237"/>
    </source>
</evidence>
<protein>
    <submittedName>
        <fullName evidence="1">Uncharacterized protein</fullName>
    </submittedName>
</protein>
<proteinExistence type="predicted"/>
<evidence type="ECO:0000313" key="1">
    <source>
        <dbReference type="EMBL" id="AUJ25253.1"/>
    </source>
</evidence>
<dbReference type="STRING" id="302167.GCA_900166595_00852"/>
<sequence>MGKRSGMTPKKKQTAFFEEAERQPWKTLCYSTAVTSYAFLQLFHSEQ</sequence>